<evidence type="ECO:0000313" key="1">
    <source>
        <dbReference type="EMBL" id="SNY88431.1"/>
    </source>
</evidence>
<evidence type="ECO:0000313" key="2">
    <source>
        <dbReference type="Proteomes" id="UP000219565"/>
    </source>
</evidence>
<dbReference type="RefSeq" id="WP_067781816.1">
    <property type="nucleotide sequence ID" value="NZ_JAMTCV010000017.1"/>
</dbReference>
<gene>
    <name evidence="1" type="ORF">SAMN04244553_5403</name>
</gene>
<proteinExistence type="predicted"/>
<accession>A0A285LYN1</accession>
<dbReference type="AlphaFoldDB" id="A0A285LYN1"/>
<sequence length="106" mass="11890">MSWEEQHARTEIVHTVLARAAVDPESPDLFTGIPGLDRLFGGPEGVLLALNYRWQLHLDVKMEQALTQGQSAVEAYLELAAEQPALRAVLDCQYRRRHLAVEALAR</sequence>
<name>A0A285LYN1_9NOCA</name>
<dbReference type="STRING" id="1379680.GCA_001612615_01652"/>
<reference evidence="1 2" key="1">
    <citation type="submission" date="2017-09" db="EMBL/GenBank/DDBJ databases">
        <authorList>
            <person name="Ehlers B."/>
            <person name="Leendertz F.H."/>
        </authorList>
    </citation>
    <scope>NUCLEOTIDE SEQUENCE [LARGE SCALE GENOMIC DNA]</scope>
    <source>
        <strain evidence="1 2">DSM 45537</strain>
    </source>
</reference>
<organism evidence="1 2">
    <name type="scientific">Nocardia amikacinitolerans</name>
    <dbReference type="NCBI Taxonomy" id="756689"/>
    <lineage>
        <taxon>Bacteria</taxon>
        <taxon>Bacillati</taxon>
        <taxon>Actinomycetota</taxon>
        <taxon>Actinomycetes</taxon>
        <taxon>Mycobacteriales</taxon>
        <taxon>Nocardiaceae</taxon>
        <taxon>Nocardia</taxon>
    </lineage>
</organism>
<dbReference type="OrthoDB" id="3773711at2"/>
<dbReference type="Proteomes" id="UP000219565">
    <property type="component" value="Unassembled WGS sequence"/>
</dbReference>
<protein>
    <submittedName>
        <fullName evidence="1">Uncharacterized protein</fullName>
    </submittedName>
</protein>
<dbReference type="EMBL" id="OBEG01000006">
    <property type="protein sequence ID" value="SNY88431.1"/>
    <property type="molecule type" value="Genomic_DNA"/>
</dbReference>
<keyword evidence="2" id="KW-1185">Reference proteome</keyword>